<evidence type="ECO:0000313" key="2">
    <source>
        <dbReference type="EMBL" id="RAV09072.1"/>
    </source>
</evidence>
<feature type="transmembrane region" description="Helical" evidence="1">
    <location>
        <begin position="102"/>
        <end position="119"/>
    </location>
</feature>
<keyword evidence="1" id="KW-0812">Transmembrane</keyword>
<keyword evidence="3" id="KW-1185">Reference proteome</keyword>
<feature type="transmembrane region" description="Helical" evidence="1">
    <location>
        <begin position="72"/>
        <end position="95"/>
    </location>
</feature>
<feature type="transmembrane region" description="Helical" evidence="1">
    <location>
        <begin position="125"/>
        <end position="143"/>
    </location>
</feature>
<reference evidence="2 3" key="1">
    <citation type="journal article" date="2009" name="Int. J. Syst. Evol. Microbiol.">
        <title>Paenibacillus contaminans sp. nov., isolated from a contaminated laboratory plate.</title>
        <authorList>
            <person name="Chou J.H."/>
            <person name="Lee J.H."/>
            <person name="Lin M.C."/>
            <person name="Chang P.S."/>
            <person name="Arun A.B."/>
            <person name="Young C.C."/>
            <person name="Chen W.M."/>
        </authorList>
    </citation>
    <scope>NUCLEOTIDE SEQUENCE [LARGE SCALE GENOMIC DNA]</scope>
    <source>
        <strain evidence="2 3">CKOBP-6</strain>
    </source>
</reference>
<evidence type="ECO:0000313" key="3">
    <source>
        <dbReference type="Proteomes" id="UP000250369"/>
    </source>
</evidence>
<dbReference type="InterPro" id="IPR049500">
    <property type="entry name" value="Peptidase_M50B-like"/>
</dbReference>
<feature type="transmembrane region" description="Helical" evidence="1">
    <location>
        <begin position="195"/>
        <end position="219"/>
    </location>
</feature>
<dbReference type="RefSeq" id="WP_113036685.1">
    <property type="nucleotide sequence ID" value="NZ_QMFB01000053.1"/>
</dbReference>
<accession>A0A329LPN3</accession>
<name>A0A329LPN3_9BACL</name>
<protein>
    <submittedName>
        <fullName evidence="2">M50 family peptidase</fullName>
    </submittedName>
</protein>
<evidence type="ECO:0000256" key="1">
    <source>
        <dbReference type="SAM" id="Phobius"/>
    </source>
</evidence>
<dbReference type="EMBL" id="QMFB01000053">
    <property type="protein sequence ID" value="RAV09072.1"/>
    <property type="molecule type" value="Genomic_DNA"/>
</dbReference>
<dbReference type="OrthoDB" id="158445at2"/>
<keyword evidence="1" id="KW-0472">Membrane</keyword>
<dbReference type="Pfam" id="PF13398">
    <property type="entry name" value="Peptidase_M50B"/>
    <property type="match status" value="1"/>
</dbReference>
<feature type="transmembrane region" description="Helical" evidence="1">
    <location>
        <begin position="150"/>
        <end position="175"/>
    </location>
</feature>
<organism evidence="2 3">
    <name type="scientific">Paenibacillus contaminans</name>
    <dbReference type="NCBI Taxonomy" id="450362"/>
    <lineage>
        <taxon>Bacteria</taxon>
        <taxon>Bacillati</taxon>
        <taxon>Bacillota</taxon>
        <taxon>Bacilli</taxon>
        <taxon>Bacillales</taxon>
        <taxon>Paenibacillaceae</taxon>
        <taxon>Paenibacillus</taxon>
    </lineage>
</organism>
<keyword evidence="1" id="KW-1133">Transmembrane helix</keyword>
<dbReference type="AlphaFoldDB" id="A0A329LPN3"/>
<proteinExistence type="predicted"/>
<gene>
    <name evidence="2" type="ORF">DQG23_40235</name>
</gene>
<sequence length="232" mass="25628">MGKWMLTILILIGLALLTHYLPFSDFFRNLDTMIHESGHALTTLLLQGSVMEIELYVDHSGVTRSAVSQPWAIIPIALSGYMMASLFAWLLFALYAKGKHRAGLILMASLAALVLLLFVRNEFGVLWLIGFLIFTILAIVFGGKNVVGKWVFLIVAFLTLEESVFGPFSLVYYALSRPGGAGDATILSNETPIPALIWAIWFTLFSLWCAKQAITAFLGGKRRTEGPLRSRG</sequence>
<dbReference type="Proteomes" id="UP000250369">
    <property type="component" value="Unassembled WGS sequence"/>
</dbReference>
<comment type="caution">
    <text evidence="2">The sequence shown here is derived from an EMBL/GenBank/DDBJ whole genome shotgun (WGS) entry which is preliminary data.</text>
</comment>